<accession>A0ABT1V8L9</accession>
<proteinExistence type="predicted"/>
<dbReference type="Proteomes" id="UP001204746">
    <property type="component" value="Unassembled WGS sequence"/>
</dbReference>
<evidence type="ECO:0000313" key="2">
    <source>
        <dbReference type="Proteomes" id="UP001204746"/>
    </source>
</evidence>
<evidence type="ECO:0000313" key="1">
    <source>
        <dbReference type="EMBL" id="MCQ8193139.1"/>
    </source>
</evidence>
<organism evidence="1 2">
    <name type="scientific">Streptomyces rugosispiralis</name>
    <dbReference type="NCBI Taxonomy" id="2967341"/>
    <lineage>
        <taxon>Bacteria</taxon>
        <taxon>Bacillati</taxon>
        <taxon>Actinomycetota</taxon>
        <taxon>Actinomycetes</taxon>
        <taxon>Kitasatosporales</taxon>
        <taxon>Streptomycetaceae</taxon>
        <taxon>Streptomyces</taxon>
    </lineage>
</organism>
<dbReference type="RefSeq" id="WP_256653979.1">
    <property type="nucleotide sequence ID" value="NZ_JANIAA010000031.1"/>
</dbReference>
<name>A0ABT1V8L9_9ACTN</name>
<sequence length="155" mass="16936">MAAEDRFRRPAVHEQLLSDLTGKDGPFRAMVDALMFAAALGRRKGKPAPFDKAGESIRLALMDGRQYGDVLIDMIAAAEAHDDPKILADERLAERIKIFEEYANAGLNFIQGELNTSGSRDLVTIVSSLVMDALTSPSEKEDDLAQLLQFADLDG</sequence>
<dbReference type="NCBIfam" id="TIGR04062">
    <property type="entry name" value="dnd_assoc_4"/>
    <property type="match status" value="1"/>
</dbReference>
<reference evidence="1 2" key="1">
    <citation type="submission" date="2022-07" db="EMBL/GenBank/DDBJ databases">
        <authorList>
            <person name="Phongsopitanun W."/>
            <person name="Tanasupawat S."/>
        </authorList>
    </citation>
    <scope>NUCLEOTIDE SEQUENCE [LARGE SCALE GENOMIC DNA]</scope>
    <source>
        <strain evidence="1 2">RCU-064</strain>
    </source>
</reference>
<comment type="caution">
    <text evidence="1">The sequence shown here is derived from an EMBL/GenBank/DDBJ whole genome shotgun (WGS) entry which is preliminary data.</text>
</comment>
<dbReference type="InterPro" id="IPR023983">
    <property type="entry name" value="DNA_S_mod_dnd_assoc_4"/>
</dbReference>
<gene>
    <name evidence="1" type="ORF">NP777_33775</name>
</gene>
<dbReference type="EMBL" id="JANIAA010000031">
    <property type="protein sequence ID" value="MCQ8193139.1"/>
    <property type="molecule type" value="Genomic_DNA"/>
</dbReference>
<protein>
    <submittedName>
        <fullName evidence="1">DNA phosphorothioation-associated protein 4</fullName>
    </submittedName>
</protein>
<keyword evidence="2" id="KW-1185">Reference proteome</keyword>